<name>A0A2W4CCJ6_9HYPH</name>
<protein>
    <submittedName>
        <fullName evidence="2">Uncharacterized protein</fullName>
    </submittedName>
</protein>
<reference evidence="2 3" key="1">
    <citation type="journal article" date="2018" name="Sci. Rep.">
        <title>Rhizobium tumorigenes sp. nov., a novel plant tumorigenic bacterium isolated from cane gall tumors on thornless blackberry.</title>
        <authorList>
            <person name="Kuzmanovi N."/>
            <person name="Smalla K."/>
            <person name="Gronow S."/>
            <person name="PuBawska J."/>
        </authorList>
    </citation>
    <scope>NUCLEOTIDE SEQUENCE [LARGE SCALE GENOMIC DNA]</scope>
    <source>
        <strain evidence="2 3">CCBAU 85046</strain>
    </source>
</reference>
<dbReference type="Proteomes" id="UP000248925">
    <property type="component" value="Unassembled WGS sequence"/>
</dbReference>
<dbReference type="AlphaFoldDB" id="A0A2W4CCJ6"/>
<organism evidence="2 3">
    <name type="scientific">Rhizobium tubonense</name>
    <dbReference type="NCBI Taxonomy" id="484088"/>
    <lineage>
        <taxon>Bacteria</taxon>
        <taxon>Pseudomonadati</taxon>
        <taxon>Pseudomonadota</taxon>
        <taxon>Alphaproteobacteria</taxon>
        <taxon>Hyphomicrobiales</taxon>
        <taxon>Rhizobiaceae</taxon>
        <taxon>Rhizobium/Agrobacterium group</taxon>
        <taxon>Rhizobium</taxon>
    </lineage>
</organism>
<keyword evidence="3" id="KW-1185">Reference proteome</keyword>
<feature type="region of interest" description="Disordered" evidence="1">
    <location>
        <begin position="1"/>
        <end position="29"/>
    </location>
</feature>
<dbReference type="EMBL" id="PCDP01000064">
    <property type="protein sequence ID" value="PZM08958.1"/>
    <property type="molecule type" value="Genomic_DNA"/>
</dbReference>
<gene>
    <name evidence="2" type="ORF">CPY51_27520</name>
</gene>
<dbReference type="RefSeq" id="WP_111163423.1">
    <property type="nucleotide sequence ID" value="NZ_PCDP01000064.1"/>
</dbReference>
<evidence type="ECO:0000256" key="1">
    <source>
        <dbReference type="SAM" id="MobiDB-lite"/>
    </source>
</evidence>
<comment type="caution">
    <text evidence="2">The sequence shown here is derived from an EMBL/GenBank/DDBJ whole genome shotgun (WGS) entry which is preliminary data.</text>
</comment>
<accession>A0A2W4CCJ6</accession>
<evidence type="ECO:0000313" key="2">
    <source>
        <dbReference type="EMBL" id="PZM08958.1"/>
    </source>
</evidence>
<evidence type="ECO:0000313" key="3">
    <source>
        <dbReference type="Proteomes" id="UP000248925"/>
    </source>
</evidence>
<sequence length="63" mass="6821">MAAPNAMIEVQKGARQRNDPQIATSLTERKNSDIAPSVMDQAVMRLVLEEIERLANDAIANGG</sequence>
<proteinExistence type="predicted"/>